<dbReference type="EMBL" id="JACGCM010000857">
    <property type="protein sequence ID" value="KAF6165222.1"/>
    <property type="molecule type" value="Genomic_DNA"/>
</dbReference>
<gene>
    <name evidence="2" type="ORF">GIB67_030404</name>
</gene>
<keyword evidence="1" id="KW-1133">Transmembrane helix</keyword>
<accession>A0A7J7NE22</accession>
<dbReference type="PANTHER" id="PTHR10013:SF0">
    <property type="entry name" value="GENERAL VESICULAR TRANSPORT FACTOR P115"/>
    <property type="match status" value="1"/>
</dbReference>
<dbReference type="InterPro" id="IPR024095">
    <property type="entry name" value="Vesicle_P115"/>
</dbReference>
<evidence type="ECO:0000313" key="2">
    <source>
        <dbReference type="EMBL" id="KAF6165222.1"/>
    </source>
</evidence>
<dbReference type="GO" id="GO:0005795">
    <property type="term" value="C:Golgi stack"/>
    <property type="evidence" value="ECO:0007669"/>
    <property type="project" value="TreeGrafter"/>
</dbReference>
<organism evidence="2 3">
    <name type="scientific">Kingdonia uniflora</name>
    <dbReference type="NCBI Taxonomy" id="39325"/>
    <lineage>
        <taxon>Eukaryota</taxon>
        <taxon>Viridiplantae</taxon>
        <taxon>Streptophyta</taxon>
        <taxon>Embryophyta</taxon>
        <taxon>Tracheophyta</taxon>
        <taxon>Spermatophyta</taxon>
        <taxon>Magnoliopsida</taxon>
        <taxon>Ranunculales</taxon>
        <taxon>Circaeasteraceae</taxon>
        <taxon>Kingdonia</taxon>
    </lineage>
</organism>
<proteinExistence type="predicted"/>
<dbReference type="GO" id="GO:0061025">
    <property type="term" value="P:membrane fusion"/>
    <property type="evidence" value="ECO:0007669"/>
    <property type="project" value="TreeGrafter"/>
</dbReference>
<keyword evidence="3" id="KW-1185">Reference proteome</keyword>
<name>A0A7J7NE22_9MAGN</name>
<evidence type="ECO:0000256" key="1">
    <source>
        <dbReference type="SAM" id="Phobius"/>
    </source>
</evidence>
<dbReference type="GO" id="GO:0006888">
    <property type="term" value="P:endoplasmic reticulum to Golgi vesicle-mediated transport"/>
    <property type="evidence" value="ECO:0007669"/>
    <property type="project" value="TreeGrafter"/>
</dbReference>
<dbReference type="GO" id="GO:0012507">
    <property type="term" value="C:ER to Golgi transport vesicle membrane"/>
    <property type="evidence" value="ECO:0007669"/>
    <property type="project" value="TreeGrafter"/>
</dbReference>
<feature type="transmembrane region" description="Helical" evidence="1">
    <location>
        <begin position="121"/>
        <end position="139"/>
    </location>
</feature>
<dbReference type="PANTHER" id="PTHR10013">
    <property type="entry name" value="GENERAL VESICULAR TRANSPORT FACTOR P115"/>
    <property type="match status" value="1"/>
</dbReference>
<dbReference type="Proteomes" id="UP000541444">
    <property type="component" value="Unassembled WGS sequence"/>
</dbReference>
<dbReference type="InterPro" id="IPR011989">
    <property type="entry name" value="ARM-like"/>
</dbReference>
<comment type="caution">
    <text evidence="2">The sequence shown here is derived from an EMBL/GenBank/DDBJ whole genome shotgun (WGS) entry which is preliminary data.</text>
</comment>
<sequence length="157" mass="17576">ELVDLFSGTKAQRRARIDDYVERLLDRISNDVLADDRRAAMIELQSVVAESRSAQLAFGAMGFPVFMSVLKEERDDVEMVRGALETLVSALTPIDYAREGPNNVVQPTLMNSDLLSREAESISLLLSLLVSIFFVIVVTQSASLKFNYKMCATHIRY</sequence>
<dbReference type="GO" id="GO:0048211">
    <property type="term" value="P:Golgi vesicle docking"/>
    <property type="evidence" value="ECO:0007669"/>
    <property type="project" value="TreeGrafter"/>
</dbReference>
<dbReference type="Gene3D" id="1.25.10.10">
    <property type="entry name" value="Leucine-rich Repeat Variant"/>
    <property type="match status" value="1"/>
</dbReference>
<dbReference type="GO" id="GO:0005783">
    <property type="term" value="C:endoplasmic reticulum"/>
    <property type="evidence" value="ECO:0007669"/>
    <property type="project" value="TreeGrafter"/>
</dbReference>
<evidence type="ECO:0000313" key="3">
    <source>
        <dbReference type="Proteomes" id="UP000541444"/>
    </source>
</evidence>
<dbReference type="OrthoDB" id="198977at2759"/>
<reference evidence="2 3" key="1">
    <citation type="journal article" date="2020" name="IScience">
        <title>Genome Sequencing of the Endangered Kingdonia uniflora (Circaeasteraceae, Ranunculales) Reveals Potential Mechanisms of Evolutionary Specialization.</title>
        <authorList>
            <person name="Sun Y."/>
            <person name="Deng T."/>
            <person name="Zhang A."/>
            <person name="Moore M.J."/>
            <person name="Landis J.B."/>
            <person name="Lin N."/>
            <person name="Zhang H."/>
            <person name="Zhang X."/>
            <person name="Huang J."/>
            <person name="Zhang X."/>
            <person name="Sun H."/>
            <person name="Wang H."/>
        </authorList>
    </citation>
    <scope>NUCLEOTIDE SEQUENCE [LARGE SCALE GENOMIC DNA]</scope>
    <source>
        <strain evidence="2">TB1705</strain>
        <tissue evidence="2">Leaf</tissue>
    </source>
</reference>
<dbReference type="AlphaFoldDB" id="A0A7J7NE22"/>
<keyword evidence="1" id="KW-0472">Membrane</keyword>
<protein>
    <submittedName>
        <fullName evidence="2">Uncharacterized protein</fullName>
    </submittedName>
</protein>
<keyword evidence="1" id="KW-0812">Transmembrane</keyword>
<dbReference type="GO" id="GO:0006886">
    <property type="term" value="P:intracellular protein transport"/>
    <property type="evidence" value="ECO:0007669"/>
    <property type="project" value="TreeGrafter"/>
</dbReference>
<feature type="non-terminal residue" evidence="2">
    <location>
        <position position="1"/>
    </location>
</feature>